<dbReference type="CDD" id="cd03794">
    <property type="entry name" value="GT4_WbuB-like"/>
    <property type="match status" value="1"/>
</dbReference>
<dbReference type="AlphaFoldDB" id="A0A2R3ZB04"/>
<reference evidence="2" key="1">
    <citation type="submission" date="2018-03" db="EMBL/GenBank/DDBJ databases">
        <title>Gramella fulva sp. nov., isolated from a dry surface of tidal flat.</title>
        <authorList>
            <person name="Hwang S.H."/>
            <person name="Hwang W.M."/>
            <person name="Kang K."/>
            <person name="Ahn T.-Y."/>
        </authorList>
    </citation>
    <scope>NUCLEOTIDE SEQUENCE [LARGE SCALE GENOMIC DNA]</scope>
    <source>
        <strain evidence="2">SH35</strain>
    </source>
</reference>
<dbReference type="EMBL" id="CP028136">
    <property type="protein sequence ID" value="AVR47473.1"/>
    <property type="molecule type" value="Genomic_DNA"/>
</dbReference>
<keyword evidence="2" id="KW-1185">Reference proteome</keyword>
<dbReference type="Proteomes" id="UP000241507">
    <property type="component" value="Chromosome"/>
</dbReference>
<sequence>MKKVLIITYYWPPAGGPGVQRWLKFVKYLRDFQIEPVVYIPENPGYPIIDGSLQDEVPEGIKILRQPIREPYKLAGIFSKKETEKISSGIIAEEKKQSFLEKMMLFIRGNFFIPDARVLWVKPSVKYLSAFLKEEKIETLITTGPPHSLHLIGLNLKKHFNVKWIADFRDPWTQIGYHEKLKLTRSSREKHENLEKEVLQTADKIIATSFSTREEFQQKTSKEICLITNGFDIEENNRPYSNDKFIISHVGSLLSGRNPINLWKALSELIKENPKFEKDLQLSFAGRISEEVVSSMKDFGLSSFLELKGYVGHGKAVKLQRESALLLLLEIDSEITRGIIPGKLFEYLASKRPILAIGPHNWDVGKILSDAGAGQVFQYGDKETIKNFIFSEYQKFKNGEELLLASEVSKYHRRETTKKLAELIKNL</sequence>
<dbReference type="RefSeq" id="WP_107014241.1">
    <property type="nucleotide sequence ID" value="NZ_CP028136.1"/>
</dbReference>
<gene>
    <name evidence="1" type="ORF">C7S20_13395</name>
</gene>
<dbReference type="GO" id="GO:0016740">
    <property type="term" value="F:transferase activity"/>
    <property type="evidence" value="ECO:0007669"/>
    <property type="project" value="UniProtKB-KW"/>
</dbReference>
<dbReference type="SUPFAM" id="SSF53756">
    <property type="entry name" value="UDP-Glycosyltransferase/glycogen phosphorylase"/>
    <property type="match status" value="1"/>
</dbReference>
<keyword evidence="1" id="KW-0808">Transferase</keyword>
<accession>A0A2R3ZB04</accession>
<evidence type="ECO:0000313" key="1">
    <source>
        <dbReference type="EMBL" id="AVR47473.1"/>
    </source>
</evidence>
<protein>
    <submittedName>
        <fullName evidence="1">Glycosyl transferase family 1</fullName>
    </submittedName>
</protein>
<organism evidence="1 2">
    <name type="scientific">Christiangramia fulva</name>
    <dbReference type="NCBI Taxonomy" id="2126553"/>
    <lineage>
        <taxon>Bacteria</taxon>
        <taxon>Pseudomonadati</taxon>
        <taxon>Bacteroidota</taxon>
        <taxon>Flavobacteriia</taxon>
        <taxon>Flavobacteriales</taxon>
        <taxon>Flavobacteriaceae</taxon>
        <taxon>Christiangramia</taxon>
    </lineage>
</organism>
<name>A0A2R3ZB04_9FLAO</name>
<proteinExistence type="predicted"/>
<dbReference type="KEGG" id="grs:C7S20_13395"/>
<dbReference type="Gene3D" id="3.40.50.2000">
    <property type="entry name" value="Glycogen Phosphorylase B"/>
    <property type="match status" value="2"/>
</dbReference>
<evidence type="ECO:0000313" key="2">
    <source>
        <dbReference type="Proteomes" id="UP000241507"/>
    </source>
</evidence>
<dbReference type="OrthoDB" id="9794575at2"/>